<dbReference type="InterPro" id="IPR004740">
    <property type="entry name" value="Nuc_H_symport"/>
</dbReference>
<evidence type="ECO:0000256" key="6">
    <source>
        <dbReference type="ARBA" id="ARBA00023136"/>
    </source>
</evidence>
<dbReference type="Proteomes" id="UP001589836">
    <property type="component" value="Unassembled WGS sequence"/>
</dbReference>
<dbReference type="PANTHER" id="PTHR23522:SF4">
    <property type="entry name" value="NUCLEOSIDE PERMEASE NUPG-RELATED"/>
    <property type="match status" value="1"/>
</dbReference>
<dbReference type="Pfam" id="PF03825">
    <property type="entry name" value="Nuc_H_symport"/>
    <property type="match status" value="1"/>
</dbReference>
<feature type="transmembrane region" description="Helical" evidence="7">
    <location>
        <begin position="378"/>
        <end position="396"/>
    </location>
</feature>
<evidence type="ECO:0000256" key="1">
    <source>
        <dbReference type="ARBA" id="ARBA00004651"/>
    </source>
</evidence>
<dbReference type="RefSeq" id="WP_377349007.1">
    <property type="nucleotide sequence ID" value="NZ_JBHLTP010000011.1"/>
</dbReference>
<keyword evidence="2" id="KW-0813">Transport</keyword>
<dbReference type="PROSITE" id="PS50850">
    <property type="entry name" value="MFS"/>
    <property type="match status" value="1"/>
</dbReference>
<evidence type="ECO:0000256" key="3">
    <source>
        <dbReference type="ARBA" id="ARBA00022475"/>
    </source>
</evidence>
<feature type="transmembrane region" description="Helical" evidence="7">
    <location>
        <begin position="40"/>
        <end position="61"/>
    </location>
</feature>
<feature type="transmembrane region" description="Helical" evidence="7">
    <location>
        <begin position="338"/>
        <end position="358"/>
    </location>
</feature>
<evidence type="ECO:0000259" key="8">
    <source>
        <dbReference type="PROSITE" id="PS50850"/>
    </source>
</evidence>
<protein>
    <submittedName>
        <fullName evidence="9">MFS transporter</fullName>
    </submittedName>
</protein>
<accession>A0ABV6LQN1</accession>
<evidence type="ECO:0000256" key="5">
    <source>
        <dbReference type="ARBA" id="ARBA00022989"/>
    </source>
</evidence>
<keyword evidence="10" id="KW-1185">Reference proteome</keyword>
<proteinExistence type="predicted"/>
<feature type="transmembrane region" description="Helical" evidence="7">
    <location>
        <begin position="135"/>
        <end position="155"/>
    </location>
</feature>
<name>A0ABV6LQN1_9BACI</name>
<comment type="subcellular location">
    <subcellularLocation>
        <location evidence="1">Cell membrane</location>
        <topology evidence="1">Multi-pass membrane protein</topology>
    </subcellularLocation>
</comment>
<keyword evidence="3" id="KW-1003">Cell membrane</keyword>
<evidence type="ECO:0000313" key="9">
    <source>
        <dbReference type="EMBL" id="MFC0524727.1"/>
    </source>
</evidence>
<feature type="transmembrane region" description="Helical" evidence="7">
    <location>
        <begin position="297"/>
        <end position="317"/>
    </location>
</feature>
<evidence type="ECO:0000313" key="10">
    <source>
        <dbReference type="Proteomes" id="UP001589836"/>
    </source>
</evidence>
<feature type="transmembrane region" description="Helical" evidence="7">
    <location>
        <begin position="95"/>
        <end position="114"/>
    </location>
</feature>
<evidence type="ECO:0000256" key="4">
    <source>
        <dbReference type="ARBA" id="ARBA00022692"/>
    </source>
</evidence>
<dbReference type="InterPro" id="IPR020846">
    <property type="entry name" value="MFS_dom"/>
</dbReference>
<organism evidence="9 10">
    <name type="scientific">Pontibacillus salicampi</name>
    <dbReference type="NCBI Taxonomy" id="1449801"/>
    <lineage>
        <taxon>Bacteria</taxon>
        <taxon>Bacillati</taxon>
        <taxon>Bacillota</taxon>
        <taxon>Bacilli</taxon>
        <taxon>Bacillales</taxon>
        <taxon>Bacillaceae</taxon>
        <taxon>Pontibacillus</taxon>
    </lineage>
</organism>
<evidence type="ECO:0000256" key="2">
    <source>
        <dbReference type="ARBA" id="ARBA00022448"/>
    </source>
</evidence>
<reference evidence="9 10" key="1">
    <citation type="submission" date="2024-09" db="EMBL/GenBank/DDBJ databases">
        <authorList>
            <person name="Sun Q."/>
            <person name="Mori K."/>
        </authorList>
    </citation>
    <scope>NUCLEOTIDE SEQUENCE [LARGE SCALE GENOMIC DNA]</scope>
    <source>
        <strain evidence="9 10">NCAIM B.02529</strain>
    </source>
</reference>
<feature type="domain" description="Major facilitator superfamily (MFS) profile" evidence="8">
    <location>
        <begin position="205"/>
        <end position="418"/>
    </location>
</feature>
<gene>
    <name evidence="9" type="ORF">ACFFGV_14210</name>
</gene>
<dbReference type="InterPro" id="IPR036259">
    <property type="entry name" value="MFS_trans_sf"/>
</dbReference>
<feature type="transmembrane region" description="Helical" evidence="7">
    <location>
        <begin position="273"/>
        <end position="291"/>
    </location>
</feature>
<dbReference type="PANTHER" id="PTHR23522">
    <property type="entry name" value="BLL5896 PROTEIN"/>
    <property type="match status" value="1"/>
</dbReference>
<dbReference type="EMBL" id="JBHLTP010000011">
    <property type="protein sequence ID" value="MFC0524727.1"/>
    <property type="molecule type" value="Genomic_DNA"/>
</dbReference>
<evidence type="ECO:0000256" key="7">
    <source>
        <dbReference type="SAM" id="Phobius"/>
    </source>
</evidence>
<feature type="transmembrane region" description="Helical" evidence="7">
    <location>
        <begin position="244"/>
        <end position="266"/>
    </location>
</feature>
<keyword evidence="4 7" id="KW-0812">Transmembrane</keyword>
<feature type="transmembrane region" description="Helical" evidence="7">
    <location>
        <begin position="161"/>
        <end position="180"/>
    </location>
</feature>
<feature type="transmembrane region" description="Helical" evidence="7">
    <location>
        <begin position="73"/>
        <end position="89"/>
    </location>
</feature>
<keyword evidence="5 7" id="KW-1133">Transmembrane helix</keyword>
<dbReference type="Gene3D" id="1.20.1250.20">
    <property type="entry name" value="MFS general substrate transporter like domains"/>
    <property type="match status" value="2"/>
</dbReference>
<dbReference type="SUPFAM" id="SSF103473">
    <property type="entry name" value="MFS general substrate transporter"/>
    <property type="match status" value="1"/>
</dbReference>
<comment type="caution">
    <text evidence="9">The sequence shown here is derived from an EMBL/GenBank/DDBJ whole genome shotgun (WGS) entry which is preliminary data.</text>
</comment>
<feature type="transmembrane region" description="Helical" evidence="7">
    <location>
        <begin position="12"/>
        <end position="34"/>
    </location>
</feature>
<feature type="transmembrane region" description="Helical" evidence="7">
    <location>
        <begin position="210"/>
        <end position="232"/>
    </location>
</feature>
<sequence>MSSKALVIPRLSTMMFLQYFVLGTWFATIGLILSSHGLSTIVGTAYSVGGIAAILSPIIIGMITDRFFSSQKVLGVVNLLGAVVLWIMPEQIYNSNASIFLILMFCYMLCYNPTYSLTNNVSFQNIKDTTKYFPIIRVCGTIGFIVAGLFIGTLGYSNSPISIQIGAVISALLGLYCFTLPDTPPPAKGKPLSIRDIFCVDAFSLLKKKYFFIFILGTVLLFIPKAAYQSYASVLLGDMQVSNIASVLTIGQMSEILFLLLMPLFFKRLGFKYMFIIGITAHLLRCVLFAFGASGEVVTLIFAGIALHGLCWDFFFVNGYIYTEKKAGPHMKSQAQGLLIMFTQGFGMFIGGAVSGFLYNNTVTGEGGSLLSQWNSFWLYPASIALVVALIFLFFFHDKVSNQENNVEENTTSKELVN</sequence>
<keyword evidence="6 7" id="KW-0472">Membrane</keyword>